<dbReference type="Proteomes" id="UP000192939">
    <property type="component" value="Unassembled WGS sequence"/>
</dbReference>
<gene>
    <name evidence="4" type="ORF">SAMN02744124_00775</name>
</gene>
<evidence type="ECO:0000256" key="1">
    <source>
        <dbReference type="ARBA" id="ARBA00023002"/>
    </source>
</evidence>
<organism evidence="4 5">
    <name type="scientific">Paenibacillus barengoltzii J12</name>
    <dbReference type="NCBI Taxonomy" id="935846"/>
    <lineage>
        <taxon>Bacteria</taxon>
        <taxon>Bacillati</taxon>
        <taxon>Bacillota</taxon>
        <taxon>Bacilli</taxon>
        <taxon>Bacillales</taxon>
        <taxon>Paenibacillaceae</taxon>
        <taxon>Paenibacillus</taxon>
    </lineage>
</organism>
<evidence type="ECO:0000259" key="3">
    <source>
        <dbReference type="Pfam" id="PF08240"/>
    </source>
</evidence>
<comment type="caution">
    <text evidence="4">The sequence shown here is derived from an EMBL/GenBank/DDBJ whole genome shotgun (WGS) entry which is preliminary data.</text>
</comment>
<evidence type="ECO:0000259" key="2">
    <source>
        <dbReference type="Pfam" id="PF00107"/>
    </source>
</evidence>
<evidence type="ECO:0000313" key="5">
    <source>
        <dbReference type="Proteomes" id="UP000192939"/>
    </source>
</evidence>
<dbReference type="Pfam" id="PF00107">
    <property type="entry name" value="ADH_zinc_N"/>
    <property type="match status" value="1"/>
</dbReference>
<dbReference type="Gene3D" id="3.90.180.10">
    <property type="entry name" value="Medium-chain alcohol dehydrogenases, catalytic domain"/>
    <property type="match status" value="1"/>
</dbReference>
<keyword evidence="5" id="KW-1185">Reference proteome</keyword>
<dbReference type="InterPro" id="IPR050129">
    <property type="entry name" value="Zn_alcohol_dh"/>
</dbReference>
<dbReference type="InterPro" id="IPR011032">
    <property type="entry name" value="GroES-like_sf"/>
</dbReference>
<proteinExistence type="predicted"/>
<dbReference type="Gene3D" id="3.40.50.720">
    <property type="entry name" value="NAD(P)-binding Rossmann-like Domain"/>
    <property type="match status" value="1"/>
</dbReference>
<evidence type="ECO:0000313" key="4">
    <source>
        <dbReference type="EMBL" id="SMF00975.1"/>
    </source>
</evidence>
<dbReference type="EMBL" id="FXAE01000005">
    <property type="protein sequence ID" value="SMF00975.1"/>
    <property type="molecule type" value="Genomic_DNA"/>
</dbReference>
<reference evidence="4 5" key="1">
    <citation type="submission" date="2017-04" db="EMBL/GenBank/DDBJ databases">
        <authorList>
            <person name="Varghese N."/>
            <person name="Submissions S."/>
        </authorList>
    </citation>
    <scope>NUCLEOTIDE SEQUENCE [LARGE SCALE GENOMIC DNA]</scope>
    <source>
        <strain evidence="4 5">J12</strain>
    </source>
</reference>
<dbReference type="InterPro" id="IPR013154">
    <property type="entry name" value="ADH-like_N"/>
</dbReference>
<name>A0ABY1LTJ7_9BACL</name>
<dbReference type="PANTHER" id="PTHR43401">
    <property type="entry name" value="L-THREONINE 3-DEHYDROGENASE"/>
    <property type="match status" value="1"/>
</dbReference>
<feature type="domain" description="Alcohol dehydrogenase-like N-terminal" evidence="3">
    <location>
        <begin position="38"/>
        <end position="146"/>
    </location>
</feature>
<dbReference type="PANTHER" id="PTHR43401:SF3">
    <property type="entry name" value="L-GALACTONATE-5-DEHYDROGENASE"/>
    <property type="match status" value="1"/>
</dbReference>
<protein>
    <submittedName>
        <fullName evidence="4">2-desacetyl-2-hydroxyethyl bacteriochlorophyllide A dehydrogenase</fullName>
    </submittedName>
</protein>
<dbReference type="InterPro" id="IPR036291">
    <property type="entry name" value="NAD(P)-bd_dom_sf"/>
</dbReference>
<feature type="domain" description="Alcohol dehydrogenase-like C-terminal" evidence="2">
    <location>
        <begin position="185"/>
        <end position="312"/>
    </location>
</feature>
<dbReference type="CDD" id="cd08261">
    <property type="entry name" value="Zn_ADH7"/>
    <property type="match status" value="1"/>
</dbReference>
<sequence>MGRSACTSERGANFMKGIICEDIGRFFFREDLPEPQIGDGEAIVKIRRVGICGTDLHAYRGNQPYFTYPRILGHELSGTIEHIGENREGFRAGDQVSVIPYLHCGQCRACCSGKTNCCQQMKVLGVHIDGGMRERVAVPISHLIRTEELTLDQSAMLEPLAIGAHAVRRSGLKAGDEVLVIGAGPIGLGVMAMAGYAGAKVIAMDVNEERLEFCKVWAKAEHTVNALQAPKEWLANHTDGNFPAFVIDATGNAASMESAFGLVGHGGTLTFVGLVKNTITFNDSDFHAREMTVQGSRNATREDFVRVLAAVSEGSIDIGSYITHRCAFEEMIDHFEKWLQPESGVIKALVELE</sequence>
<dbReference type="Pfam" id="PF08240">
    <property type="entry name" value="ADH_N"/>
    <property type="match status" value="1"/>
</dbReference>
<keyword evidence="1" id="KW-0560">Oxidoreductase</keyword>
<dbReference type="SUPFAM" id="SSF51735">
    <property type="entry name" value="NAD(P)-binding Rossmann-fold domains"/>
    <property type="match status" value="1"/>
</dbReference>
<accession>A0ABY1LTJ7</accession>
<dbReference type="InterPro" id="IPR013149">
    <property type="entry name" value="ADH-like_C"/>
</dbReference>
<dbReference type="SUPFAM" id="SSF50129">
    <property type="entry name" value="GroES-like"/>
    <property type="match status" value="1"/>
</dbReference>